<evidence type="ECO:0000259" key="2">
    <source>
        <dbReference type="Pfam" id="PF01471"/>
    </source>
</evidence>
<dbReference type="Proteomes" id="UP000548476">
    <property type="component" value="Unassembled WGS sequence"/>
</dbReference>
<dbReference type="AlphaFoldDB" id="A0A841FD53"/>
<accession>A0A841FD53</accession>
<gene>
    <name evidence="3" type="ORF">HNR73_003068</name>
</gene>
<dbReference type="InterPro" id="IPR002477">
    <property type="entry name" value="Peptidoglycan-bd-like"/>
</dbReference>
<comment type="caution">
    <text evidence="3">The sequence shown here is derived from an EMBL/GenBank/DDBJ whole genome shotgun (WGS) entry which is preliminary data.</text>
</comment>
<dbReference type="EMBL" id="JACHGT010000006">
    <property type="protein sequence ID" value="MBB6035211.1"/>
    <property type="molecule type" value="Genomic_DNA"/>
</dbReference>
<reference evidence="3 4" key="1">
    <citation type="submission" date="2020-08" db="EMBL/GenBank/DDBJ databases">
        <title>Genomic Encyclopedia of Type Strains, Phase IV (KMG-IV): sequencing the most valuable type-strain genomes for metagenomic binning, comparative biology and taxonomic classification.</title>
        <authorList>
            <person name="Goeker M."/>
        </authorList>
    </citation>
    <scope>NUCLEOTIDE SEQUENCE [LARGE SCALE GENOMIC DNA]</scope>
    <source>
        <strain evidence="3 4">YIM 65646</strain>
    </source>
</reference>
<protein>
    <recommendedName>
        <fullName evidence="2">Peptidoglycan binding-like domain-containing protein</fullName>
    </recommendedName>
</protein>
<dbReference type="Gene3D" id="1.10.101.10">
    <property type="entry name" value="PGBD-like superfamily/PGBD"/>
    <property type="match status" value="1"/>
</dbReference>
<evidence type="ECO:0000313" key="3">
    <source>
        <dbReference type="EMBL" id="MBB6035211.1"/>
    </source>
</evidence>
<dbReference type="InterPro" id="IPR036365">
    <property type="entry name" value="PGBD-like_sf"/>
</dbReference>
<feature type="chain" id="PRO_5032402399" description="Peptidoglycan binding-like domain-containing protein" evidence="1">
    <location>
        <begin position="30"/>
        <end position="142"/>
    </location>
</feature>
<sequence length="142" mass="15356">MKLRKIAALALSILAFSVAIPVLATPASAAPVPRCNDFHNHFDATYKWSVPVYRDSLGATPKCLMGDAYNSYGTHVAVLQRTLRDCYGQNIAVDNDFGPATAGALANAQRFHHIDDDGVYGPETASVLAWNSTPNGRFFPQC</sequence>
<feature type="signal peptide" evidence="1">
    <location>
        <begin position="1"/>
        <end position="29"/>
    </location>
</feature>
<proteinExistence type="predicted"/>
<dbReference type="RefSeq" id="WP_184788070.1">
    <property type="nucleotide sequence ID" value="NZ_BONT01000006.1"/>
</dbReference>
<organism evidence="3 4">
    <name type="scientific">Phytomonospora endophytica</name>
    <dbReference type="NCBI Taxonomy" id="714109"/>
    <lineage>
        <taxon>Bacteria</taxon>
        <taxon>Bacillati</taxon>
        <taxon>Actinomycetota</taxon>
        <taxon>Actinomycetes</taxon>
        <taxon>Micromonosporales</taxon>
        <taxon>Micromonosporaceae</taxon>
        <taxon>Phytomonospora</taxon>
    </lineage>
</organism>
<evidence type="ECO:0000313" key="4">
    <source>
        <dbReference type="Proteomes" id="UP000548476"/>
    </source>
</evidence>
<feature type="domain" description="Peptidoglycan binding-like" evidence="2">
    <location>
        <begin position="74"/>
        <end position="128"/>
    </location>
</feature>
<dbReference type="SUPFAM" id="SSF47090">
    <property type="entry name" value="PGBD-like"/>
    <property type="match status" value="1"/>
</dbReference>
<keyword evidence="4" id="KW-1185">Reference proteome</keyword>
<dbReference type="Pfam" id="PF01471">
    <property type="entry name" value="PG_binding_1"/>
    <property type="match status" value="1"/>
</dbReference>
<dbReference type="InterPro" id="IPR036366">
    <property type="entry name" value="PGBDSf"/>
</dbReference>
<evidence type="ECO:0000256" key="1">
    <source>
        <dbReference type="SAM" id="SignalP"/>
    </source>
</evidence>
<keyword evidence="1" id="KW-0732">Signal</keyword>
<name>A0A841FD53_9ACTN</name>